<name>A0ABN7KKV5_9BACT</name>
<evidence type="ECO:0008006" key="3">
    <source>
        <dbReference type="Google" id="ProtNLM"/>
    </source>
</evidence>
<keyword evidence="2" id="KW-1185">Reference proteome</keyword>
<reference evidence="1 2" key="1">
    <citation type="submission" date="2021-02" db="EMBL/GenBank/DDBJ databases">
        <authorList>
            <person name="Han P."/>
        </authorList>
    </citation>
    <scope>NUCLEOTIDE SEQUENCE [LARGE SCALE GENOMIC DNA]</scope>
    <source>
        <strain evidence="1">Candidatus Nitrospira sp. ZN2</strain>
    </source>
</reference>
<organism evidence="1 2">
    <name type="scientific">Nitrospira defluvii</name>
    <dbReference type="NCBI Taxonomy" id="330214"/>
    <lineage>
        <taxon>Bacteria</taxon>
        <taxon>Pseudomonadati</taxon>
        <taxon>Nitrospirota</taxon>
        <taxon>Nitrospiria</taxon>
        <taxon>Nitrospirales</taxon>
        <taxon>Nitrospiraceae</taxon>
        <taxon>Nitrospira</taxon>
    </lineage>
</organism>
<comment type="caution">
    <text evidence="1">The sequence shown here is derived from an EMBL/GenBank/DDBJ whole genome shotgun (WGS) entry which is preliminary data.</text>
</comment>
<evidence type="ECO:0000313" key="2">
    <source>
        <dbReference type="Proteomes" id="UP000675880"/>
    </source>
</evidence>
<sequence>MRHRILHLIFALVVILLAPAFVRGEMQGHPNLAASAPFIKRIALFPPQIEMFELGAGGSQEKMDDWGQAAVVNVRKALATEFSKREHLHVTDFEPDRLTPSQRDIYNETLLLYELVSGAIVRHAFNVQYAPHQHKLSPFFPEKARNFTFSLGKELSELASDVDAYLIVLGFDQRSSTGRKALGVGRTLVAAALGVVAVPQGGGNLFTAALIDAKTGDILWFTKTPKPYDLREPEEASKLALEFMMDLPALGQTP</sequence>
<protein>
    <recommendedName>
        <fullName evidence="3">DUF4136 domain-containing protein</fullName>
    </recommendedName>
</protein>
<dbReference type="EMBL" id="CAJNBJ010000001">
    <property type="protein sequence ID" value="CAE6698694.1"/>
    <property type="molecule type" value="Genomic_DNA"/>
</dbReference>
<gene>
    <name evidence="1" type="ORF">NSPZN2_10602</name>
</gene>
<dbReference type="Proteomes" id="UP000675880">
    <property type="component" value="Unassembled WGS sequence"/>
</dbReference>
<evidence type="ECO:0000313" key="1">
    <source>
        <dbReference type="EMBL" id="CAE6698694.1"/>
    </source>
</evidence>
<accession>A0ABN7KKV5</accession>
<proteinExistence type="predicted"/>